<dbReference type="PROSITE" id="PS51257">
    <property type="entry name" value="PROKAR_LIPOPROTEIN"/>
    <property type="match status" value="1"/>
</dbReference>
<protein>
    <submittedName>
        <fullName evidence="4">VacJ family lipoprotein</fullName>
    </submittedName>
</protein>
<dbReference type="Proteomes" id="UP001143304">
    <property type="component" value="Unassembled WGS sequence"/>
</dbReference>
<reference evidence="4" key="1">
    <citation type="submission" date="2019-02" db="EMBL/GenBank/DDBJ databases">
        <authorList>
            <person name="Li S.-H."/>
        </authorList>
    </citation>
    <scope>NUCLEOTIDE SEQUENCE</scope>
    <source>
        <strain evidence="4">IMCC11814</strain>
    </source>
</reference>
<accession>A0ABT3T3I5</accession>
<dbReference type="PRINTS" id="PR01805">
    <property type="entry name" value="VACJLIPOPROT"/>
</dbReference>
<dbReference type="EMBL" id="SHNO01000001">
    <property type="protein sequence ID" value="MCX2976828.1"/>
    <property type="molecule type" value="Genomic_DNA"/>
</dbReference>
<keyword evidence="5" id="KW-1185">Reference proteome</keyword>
<dbReference type="InterPro" id="IPR007428">
    <property type="entry name" value="MlaA"/>
</dbReference>
<organism evidence="4 5">
    <name type="scientific">Candidatus Marimicrobium litorale</name>
    <dbReference type="NCBI Taxonomy" id="2518991"/>
    <lineage>
        <taxon>Bacteria</taxon>
        <taxon>Pseudomonadati</taxon>
        <taxon>Pseudomonadota</taxon>
        <taxon>Gammaproteobacteria</taxon>
        <taxon>Cellvibrionales</taxon>
        <taxon>Halieaceae</taxon>
        <taxon>Marimicrobium</taxon>
    </lineage>
</organism>
<evidence type="ECO:0000256" key="2">
    <source>
        <dbReference type="ARBA" id="ARBA00022729"/>
    </source>
</evidence>
<dbReference type="PANTHER" id="PTHR30035:SF3">
    <property type="entry name" value="INTERMEMBRANE PHOSPHOLIPID TRANSPORT SYSTEM LIPOPROTEIN MLAA"/>
    <property type="match status" value="1"/>
</dbReference>
<comment type="caution">
    <text evidence="4">The sequence shown here is derived from an EMBL/GenBank/DDBJ whole genome shotgun (WGS) entry which is preliminary data.</text>
</comment>
<feature type="signal peptide" evidence="3">
    <location>
        <begin position="1"/>
        <end position="22"/>
    </location>
</feature>
<evidence type="ECO:0000313" key="5">
    <source>
        <dbReference type="Proteomes" id="UP001143304"/>
    </source>
</evidence>
<dbReference type="Pfam" id="PF04333">
    <property type="entry name" value="MlaA"/>
    <property type="match status" value="1"/>
</dbReference>
<feature type="chain" id="PRO_5047333490" evidence="3">
    <location>
        <begin position="23"/>
        <end position="251"/>
    </location>
</feature>
<evidence type="ECO:0000313" key="4">
    <source>
        <dbReference type="EMBL" id="MCX2976828.1"/>
    </source>
</evidence>
<evidence type="ECO:0000256" key="3">
    <source>
        <dbReference type="SAM" id="SignalP"/>
    </source>
</evidence>
<name>A0ABT3T3I5_9GAMM</name>
<sequence length="251" mass="28322">MMLQRVGRALIAALILTLAACASYPPQKPASDYPEPIFPAKRILPPGHDDQMSVYDPWEGMNKHIYNFNYHFDKAIFLPVVQGYETVVPDFARTGIHNFFKNFDDMLSAVNSLLQLAPTKAAQSTGRVLVNSTVGLFGLLDVASLWGIPRPMEDFGQTMGRWGVGQGPYLVLPFLGPSNLRDGIGKLPDFYVRSMIQDEVLSDDVRIATTVAWPVDTRANTSFRYYETGSAFEYRMVRWLYSTKRRLDVEQ</sequence>
<comment type="similarity">
    <text evidence="1">Belongs to the MlaA family.</text>
</comment>
<gene>
    <name evidence="4" type="ORF">EYC82_05615</name>
</gene>
<keyword evidence="2 3" id="KW-0732">Signal</keyword>
<evidence type="ECO:0000256" key="1">
    <source>
        <dbReference type="ARBA" id="ARBA00010634"/>
    </source>
</evidence>
<dbReference type="PANTHER" id="PTHR30035">
    <property type="entry name" value="LIPOPROTEIN VACJ-RELATED"/>
    <property type="match status" value="1"/>
</dbReference>
<dbReference type="RefSeq" id="WP_279248569.1">
    <property type="nucleotide sequence ID" value="NZ_SHNO01000001.1"/>
</dbReference>
<keyword evidence="4" id="KW-0449">Lipoprotein</keyword>
<proteinExistence type="inferred from homology"/>